<dbReference type="Pfam" id="PF00089">
    <property type="entry name" value="Trypsin"/>
    <property type="match status" value="1"/>
</dbReference>
<dbReference type="SMART" id="SM00020">
    <property type="entry name" value="Tryp_SPc"/>
    <property type="match status" value="1"/>
</dbReference>
<sequence>MHRTGESQFNNLCGGSIINDRYILTAAHCLEGDVFTDGWTIDDLRVLVKNPTMDDVYLEEFKDVRSFKIHPDYDENNLWVNDIAIIELSYPITDNVQSITLPQDFGDYSNQSIFQIFGLGQTSTSNSIEPTRLLWAEVKPLTDVECISMITGFNSEESLCVTGVDNRPYTGICSGDSGGPLTYQDNNGQYQQIGITSYGSSICESPRVPSVFTEVLHYTAWIEAHSSSGEKTIYDQNLAEKENYYSKGDNGFQPEETSDSSPESNTESASGGTIHFFWLLVGGILTYYRRRNY</sequence>
<keyword evidence="1" id="KW-1015">Disulfide bond</keyword>
<dbReference type="AlphaFoldDB" id="A0A511QCZ0"/>
<evidence type="ECO:0000256" key="3">
    <source>
        <dbReference type="SAM" id="MobiDB-lite"/>
    </source>
</evidence>
<dbReference type="InterPro" id="IPR033116">
    <property type="entry name" value="TRYPSIN_SER"/>
</dbReference>
<dbReference type="InterPro" id="IPR001314">
    <property type="entry name" value="Peptidase_S1A"/>
</dbReference>
<evidence type="ECO:0000313" key="6">
    <source>
        <dbReference type="Proteomes" id="UP000321922"/>
    </source>
</evidence>
<dbReference type="GO" id="GO:0004252">
    <property type="term" value="F:serine-type endopeptidase activity"/>
    <property type="evidence" value="ECO:0007669"/>
    <property type="project" value="InterPro"/>
</dbReference>
<keyword evidence="2" id="KW-0720">Serine protease</keyword>
<feature type="region of interest" description="Disordered" evidence="3">
    <location>
        <begin position="245"/>
        <end position="270"/>
    </location>
</feature>
<keyword evidence="6" id="KW-1185">Reference proteome</keyword>
<feature type="compositionally biased region" description="Polar residues" evidence="3">
    <location>
        <begin position="259"/>
        <end position="270"/>
    </location>
</feature>
<evidence type="ECO:0000256" key="1">
    <source>
        <dbReference type="ARBA" id="ARBA00023157"/>
    </source>
</evidence>
<comment type="caution">
    <text evidence="5">The sequence shown here is derived from an EMBL/GenBank/DDBJ whole genome shotgun (WGS) entry which is preliminary data.</text>
</comment>
<dbReference type="PROSITE" id="PS00135">
    <property type="entry name" value="TRYPSIN_SER"/>
    <property type="match status" value="1"/>
</dbReference>
<keyword evidence="2 5" id="KW-0645">Protease</keyword>
<dbReference type="InterPro" id="IPR051333">
    <property type="entry name" value="CLIP_Serine_Protease"/>
</dbReference>
<dbReference type="FunFam" id="2.40.10.10:FF:000068">
    <property type="entry name" value="transmembrane protease serine 2"/>
    <property type="match status" value="1"/>
</dbReference>
<dbReference type="PANTHER" id="PTHR24260:SF145">
    <property type="entry name" value="FI17609P1-RELATED"/>
    <property type="match status" value="1"/>
</dbReference>
<accession>A0A511QCZ0</accession>
<dbReference type="Gene3D" id="2.40.10.10">
    <property type="entry name" value="Trypsin-like serine proteases"/>
    <property type="match status" value="1"/>
</dbReference>
<keyword evidence="2" id="KW-0378">Hydrolase</keyword>
<dbReference type="PRINTS" id="PR00722">
    <property type="entry name" value="CHYMOTRYPSIN"/>
</dbReference>
<evidence type="ECO:0000256" key="2">
    <source>
        <dbReference type="RuleBase" id="RU363034"/>
    </source>
</evidence>
<gene>
    <name evidence="5" type="ORF">VSA01S_12860</name>
</gene>
<dbReference type="GO" id="GO:0006508">
    <property type="term" value="P:proteolysis"/>
    <property type="evidence" value="ECO:0007669"/>
    <property type="project" value="UniProtKB-KW"/>
</dbReference>
<dbReference type="InterPro" id="IPR001254">
    <property type="entry name" value="Trypsin_dom"/>
</dbReference>
<dbReference type="PANTHER" id="PTHR24260">
    <property type="match status" value="1"/>
</dbReference>
<dbReference type="Proteomes" id="UP000321922">
    <property type="component" value="Unassembled WGS sequence"/>
</dbReference>
<dbReference type="CDD" id="cd00190">
    <property type="entry name" value="Tryp_SPc"/>
    <property type="match status" value="1"/>
</dbReference>
<dbReference type="InterPro" id="IPR043504">
    <property type="entry name" value="Peptidase_S1_PA_chymotrypsin"/>
</dbReference>
<dbReference type="InterPro" id="IPR018114">
    <property type="entry name" value="TRYPSIN_HIS"/>
</dbReference>
<evidence type="ECO:0000313" key="5">
    <source>
        <dbReference type="EMBL" id="GEM75174.1"/>
    </source>
</evidence>
<proteinExistence type="predicted"/>
<dbReference type="PROSITE" id="PS00134">
    <property type="entry name" value="TRYPSIN_HIS"/>
    <property type="match status" value="1"/>
</dbReference>
<dbReference type="EMBL" id="BJXJ01000010">
    <property type="protein sequence ID" value="GEM75174.1"/>
    <property type="molecule type" value="Genomic_DNA"/>
</dbReference>
<protein>
    <submittedName>
        <fullName evidence="5">Serine protease</fullName>
    </submittedName>
</protein>
<evidence type="ECO:0000259" key="4">
    <source>
        <dbReference type="PROSITE" id="PS50240"/>
    </source>
</evidence>
<organism evidence="5 6">
    <name type="scientific">Vibrio sagamiensis NBRC 104589</name>
    <dbReference type="NCBI Taxonomy" id="1219064"/>
    <lineage>
        <taxon>Bacteria</taxon>
        <taxon>Pseudomonadati</taxon>
        <taxon>Pseudomonadota</taxon>
        <taxon>Gammaproteobacteria</taxon>
        <taxon>Vibrionales</taxon>
        <taxon>Vibrionaceae</taxon>
        <taxon>Vibrio</taxon>
    </lineage>
</organism>
<feature type="domain" description="Peptidase S1" evidence="4">
    <location>
        <begin position="1"/>
        <end position="227"/>
    </location>
</feature>
<reference evidence="5 6" key="1">
    <citation type="submission" date="2019-07" db="EMBL/GenBank/DDBJ databases">
        <title>Whole genome shotgun sequence of Vibrio sagamiensis NBRC 104589.</title>
        <authorList>
            <person name="Hosoyama A."/>
            <person name="Uohara A."/>
            <person name="Ohji S."/>
            <person name="Ichikawa N."/>
        </authorList>
    </citation>
    <scope>NUCLEOTIDE SEQUENCE [LARGE SCALE GENOMIC DNA]</scope>
    <source>
        <strain evidence="5 6">NBRC 104589</strain>
    </source>
</reference>
<dbReference type="InterPro" id="IPR009003">
    <property type="entry name" value="Peptidase_S1_PA"/>
</dbReference>
<name>A0A511QCZ0_9VIBR</name>
<dbReference type="SUPFAM" id="SSF50494">
    <property type="entry name" value="Trypsin-like serine proteases"/>
    <property type="match status" value="1"/>
</dbReference>
<dbReference type="PROSITE" id="PS50240">
    <property type="entry name" value="TRYPSIN_DOM"/>
    <property type="match status" value="1"/>
</dbReference>